<evidence type="ECO:0000256" key="1">
    <source>
        <dbReference type="ARBA" id="ARBA00010688"/>
    </source>
</evidence>
<dbReference type="PROSITE" id="PS00584">
    <property type="entry name" value="PFKB_KINASES_2"/>
    <property type="match status" value="1"/>
</dbReference>
<dbReference type="CDD" id="cd01167">
    <property type="entry name" value="bac_FRK"/>
    <property type="match status" value="1"/>
</dbReference>
<keyword evidence="6" id="KW-1185">Reference proteome</keyword>
<dbReference type="Pfam" id="PF00294">
    <property type="entry name" value="PfkB"/>
    <property type="match status" value="1"/>
</dbReference>
<proteinExistence type="inferred from homology"/>
<evidence type="ECO:0000313" key="6">
    <source>
        <dbReference type="Proteomes" id="UP000198984"/>
    </source>
</evidence>
<protein>
    <submittedName>
        <fullName evidence="5">Fructokinase</fullName>
    </submittedName>
</protein>
<dbReference type="InterPro" id="IPR029056">
    <property type="entry name" value="Ribokinase-like"/>
</dbReference>
<reference evidence="5 6" key="1">
    <citation type="submission" date="2016-10" db="EMBL/GenBank/DDBJ databases">
        <authorList>
            <person name="de Groot N.N."/>
        </authorList>
    </citation>
    <scope>NUCLEOTIDE SEQUENCE [LARGE SCALE GENOMIC DNA]</scope>
    <source>
        <strain evidence="5 6">DSM 21039</strain>
    </source>
</reference>
<comment type="similarity">
    <text evidence="1">Belongs to the carbohydrate kinase PfkB family.</text>
</comment>
<dbReference type="GO" id="GO:0016301">
    <property type="term" value="F:kinase activity"/>
    <property type="evidence" value="ECO:0007669"/>
    <property type="project" value="UniProtKB-KW"/>
</dbReference>
<dbReference type="STRING" id="573321.SAMN04488505_10656"/>
<evidence type="ECO:0000256" key="2">
    <source>
        <dbReference type="ARBA" id="ARBA00022679"/>
    </source>
</evidence>
<dbReference type="InterPro" id="IPR011611">
    <property type="entry name" value="PfkB_dom"/>
</dbReference>
<dbReference type="Proteomes" id="UP000198984">
    <property type="component" value="Unassembled WGS sequence"/>
</dbReference>
<sequence length="301" mass="33598">MIKHNIVCLGEILWDVLPDKELPGGAPLNVAYHLQKLSQQVAMVSRIGNDDHGKRLLQLMEKMQLTTAYVQQDNTYATGKVNAWMDAQNDMQYDILYPVAWDHISWNARLESLLQQPHLQYVVFGSLMARHAASRETLGKALQTKAQKVLDINLRAPWYTPETLEWLLQHCQLLKLNVAELQLISAWYGSYDNNEARIQALAARFNIDTIIVTLGSKGCMGYIQQQFYYQEVQPVTVADTIGSGDAFLAGFLSCQLNNCTPAYSLAYANALGALVASRPGGCPAYDPAEITTSLKIPQYSL</sequence>
<dbReference type="RefSeq" id="WP_089917294.1">
    <property type="nucleotide sequence ID" value="NZ_FOBB01000006.1"/>
</dbReference>
<accession>A0A1H8B0W6</accession>
<dbReference type="PANTHER" id="PTHR43085">
    <property type="entry name" value="HEXOKINASE FAMILY MEMBER"/>
    <property type="match status" value="1"/>
</dbReference>
<dbReference type="InterPro" id="IPR050306">
    <property type="entry name" value="PfkB_Carbo_kinase"/>
</dbReference>
<dbReference type="OrthoDB" id="9813569at2"/>
<dbReference type="AlphaFoldDB" id="A0A1H8B0W6"/>
<evidence type="ECO:0000259" key="4">
    <source>
        <dbReference type="Pfam" id="PF00294"/>
    </source>
</evidence>
<keyword evidence="2" id="KW-0808">Transferase</keyword>
<dbReference type="SUPFAM" id="SSF53613">
    <property type="entry name" value="Ribokinase-like"/>
    <property type="match status" value="1"/>
</dbReference>
<feature type="domain" description="Carbohydrate kinase PfkB" evidence="4">
    <location>
        <begin position="22"/>
        <end position="282"/>
    </location>
</feature>
<keyword evidence="3 5" id="KW-0418">Kinase</keyword>
<gene>
    <name evidence="5" type="ORF">SAMN04488505_10656</name>
</gene>
<dbReference type="EMBL" id="FOBB01000006">
    <property type="protein sequence ID" value="SEM75477.1"/>
    <property type="molecule type" value="Genomic_DNA"/>
</dbReference>
<dbReference type="PANTHER" id="PTHR43085:SF57">
    <property type="entry name" value="CARBOHYDRATE KINASE PFKB DOMAIN-CONTAINING PROTEIN"/>
    <property type="match status" value="1"/>
</dbReference>
<dbReference type="Gene3D" id="3.40.1190.20">
    <property type="match status" value="1"/>
</dbReference>
<organism evidence="5 6">
    <name type="scientific">Chitinophaga rupis</name>
    <dbReference type="NCBI Taxonomy" id="573321"/>
    <lineage>
        <taxon>Bacteria</taxon>
        <taxon>Pseudomonadati</taxon>
        <taxon>Bacteroidota</taxon>
        <taxon>Chitinophagia</taxon>
        <taxon>Chitinophagales</taxon>
        <taxon>Chitinophagaceae</taxon>
        <taxon>Chitinophaga</taxon>
    </lineage>
</organism>
<dbReference type="InterPro" id="IPR002173">
    <property type="entry name" value="Carboh/pur_kinase_PfkB_CS"/>
</dbReference>
<name>A0A1H8B0W6_9BACT</name>
<evidence type="ECO:0000313" key="5">
    <source>
        <dbReference type="EMBL" id="SEM75477.1"/>
    </source>
</evidence>
<dbReference type="PROSITE" id="PS00583">
    <property type="entry name" value="PFKB_KINASES_1"/>
    <property type="match status" value="1"/>
</dbReference>
<evidence type="ECO:0000256" key="3">
    <source>
        <dbReference type="ARBA" id="ARBA00022777"/>
    </source>
</evidence>